<accession>A0A5C3LGH3</accession>
<keyword evidence="2" id="KW-1185">Reference proteome</keyword>
<reference evidence="1 2" key="1">
    <citation type="journal article" date="2019" name="Nat. Ecol. Evol.">
        <title>Megaphylogeny resolves global patterns of mushroom evolution.</title>
        <authorList>
            <person name="Varga T."/>
            <person name="Krizsan K."/>
            <person name="Foldi C."/>
            <person name="Dima B."/>
            <person name="Sanchez-Garcia M."/>
            <person name="Sanchez-Ramirez S."/>
            <person name="Szollosi G.J."/>
            <person name="Szarkandi J.G."/>
            <person name="Papp V."/>
            <person name="Albert L."/>
            <person name="Andreopoulos W."/>
            <person name="Angelini C."/>
            <person name="Antonin V."/>
            <person name="Barry K.W."/>
            <person name="Bougher N.L."/>
            <person name="Buchanan P."/>
            <person name="Buyck B."/>
            <person name="Bense V."/>
            <person name="Catcheside P."/>
            <person name="Chovatia M."/>
            <person name="Cooper J."/>
            <person name="Damon W."/>
            <person name="Desjardin D."/>
            <person name="Finy P."/>
            <person name="Geml J."/>
            <person name="Haridas S."/>
            <person name="Hughes K."/>
            <person name="Justo A."/>
            <person name="Karasinski D."/>
            <person name="Kautmanova I."/>
            <person name="Kiss B."/>
            <person name="Kocsube S."/>
            <person name="Kotiranta H."/>
            <person name="LaButti K.M."/>
            <person name="Lechner B.E."/>
            <person name="Liimatainen K."/>
            <person name="Lipzen A."/>
            <person name="Lukacs Z."/>
            <person name="Mihaltcheva S."/>
            <person name="Morgado L.N."/>
            <person name="Niskanen T."/>
            <person name="Noordeloos M.E."/>
            <person name="Ohm R.A."/>
            <person name="Ortiz-Santana B."/>
            <person name="Ovrebo C."/>
            <person name="Racz N."/>
            <person name="Riley R."/>
            <person name="Savchenko A."/>
            <person name="Shiryaev A."/>
            <person name="Soop K."/>
            <person name="Spirin V."/>
            <person name="Szebenyi C."/>
            <person name="Tomsovsky M."/>
            <person name="Tulloss R.E."/>
            <person name="Uehling J."/>
            <person name="Grigoriev I.V."/>
            <person name="Vagvolgyi C."/>
            <person name="Papp T."/>
            <person name="Martin F.M."/>
            <person name="Miettinen O."/>
            <person name="Hibbett D.S."/>
            <person name="Nagy L.G."/>
        </authorList>
    </citation>
    <scope>NUCLEOTIDE SEQUENCE [LARGE SCALE GENOMIC DNA]</scope>
    <source>
        <strain evidence="1 2">CBS 166.37</strain>
    </source>
</reference>
<organism evidence="1 2">
    <name type="scientific">Crucibulum laeve</name>
    <dbReference type="NCBI Taxonomy" id="68775"/>
    <lineage>
        <taxon>Eukaryota</taxon>
        <taxon>Fungi</taxon>
        <taxon>Dikarya</taxon>
        <taxon>Basidiomycota</taxon>
        <taxon>Agaricomycotina</taxon>
        <taxon>Agaricomycetes</taxon>
        <taxon>Agaricomycetidae</taxon>
        <taxon>Agaricales</taxon>
        <taxon>Agaricineae</taxon>
        <taxon>Nidulariaceae</taxon>
        <taxon>Crucibulum</taxon>
    </lineage>
</organism>
<proteinExistence type="predicted"/>
<dbReference type="EMBL" id="ML213681">
    <property type="protein sequence ID" value="TFK32224.1"/>
    <property type="molecule type" value="Genomic_DNA"/>
</dbReference>
<dbReference type="AlphaFoldDB" id="A0A5C3LGH3"/>
<gene>
    <name evidence="1" type="ORF">BDQ12DRAFT_523977</name>
</gene>
<protein>
    <submittedName>
        <fullName evidence="1">Uncharacterized protein</fullName>
    </submittedName>
</protein>
<name>A0A5C3LGH3_9AGAR</name>
<sequence length="102" mass="11458">MSISNLLCVLPSFTIRLFFLANSFLTMRLLCLPPLHSPLPFRSLADAPPSNQSPLPSYRGSLRFSISRRTRAAKSPPHFQSKSSPWNVDGFDGCRMPCDRAY</sequence>
<dbReference type="Proteomes" id="UP000308652">
    <property type="component" value="Unassembled WGS sequence"/>
</dbReference>
<evidence type="ECO:0000313" key="1">
    <source>
        <dbReference type="EMBL" id="TFK32224.1"/>
    </source>
</evidence>
<evidence type="ECO:0000313" key="2">
    <source>
        <dbReference type="Proteomes" id="UP000308652"/>
    </source>
</evidence>